<protein>
    <submittedName>
        <fullName evidence="3">Uncharacterized protein</fullName>
    </submittedName>
</protein>
<accession>A0ABR3EZU9</accession>
<keyword evidence="1" id="KW-0175">Coiled coil</keyword>
<organism evidence="3 4">
    <name type="scientific">Marasmius crinis-equi</name>
    <dbReference type="NCBI Taxonomy" id="585013"/>
    <lineage>
        <taxon>Eukaryota</taxon>
        <taxon>Fungi</taxon>
        <taxon>Dikarya</taxon>
        <taxon>Basidiomycota</taxon>
        <taxon>Agaricomycotina</taxon>
        <taxon>Agaricomycetes</taxon>
        <taxon>Agaricomycetidae</taxon>
        <taxon>Agaricales</taxon>
        <taxon>Marasmiineae</taxon>
        <taxon>Marasmiaceae</taxon>
        <taxon>Marasmius</taxon>
    </lineage>
</organism>
<feature type="coiled-coil region" evidence="1">
    <location>
        <begin position="167"/>
        <end position="215"/>
    </location>
</feature>
<evidence type="ECO:0000313" key="4">
    <source>
        <dbReference type="Proteomes" id="UP001465976"/>
    </source>
</evidence>
<evidence type="ECO:0000256" key="1">
    <source>
        <dbReference type="SAM" id="Coils"/>
    </source>
</evidence>
<feature type="region of interest" description="Disordered" evidence="2">
    <location>
        <begin position="1"/>
        <end position="35"/>
    </location>
</feature>
<name>A0ABR3EZU9_9AGAR</name>
<comment type="caution">
    <text evidence="3">The sequence shown here is derived from an EMBL/GenBank/DDBJ whole genome shotgun (WGS) entry which is preliminary data.</text>
</comment>
<dbReference type="EMBL" id="JBAHYK010001331">
    <property type="protein sequence ID" value="KAL0568469.1"/>
    <property type="molecule type" value="Genomic_DNA"/>
</dbReference>
<gene>
    <name evidence="3" type="ORF">V5O48_013514</name>
</gene>
<reference evidence="3 4" key="1">
    <citation type="submission" date="2024-02" db="EMBL/GenBank/DDBJ databases">
        <title>A draft genome for the cacao thread blight pathogen Marasmius crinis-equi.</title>
        <authorList>
            <person name="Cohen S.P."/>
            <person name="Baruah I.K."/>
            <person name="Amoako-Attah I."/>
            <person name="Bukari Y."/>
            <person name="Meinhardt L.W."/>
            <person name="Bailey B.A."/>
        </authorList>
    </citation>
    <scope>NUCLEOTIDE SEQUENCE [LARGE SCALE GENOMIC DNA]</scope>
    <source>
        <strain evidence="3 4">GH-76</strain>
    </source>
</reference>
<dbReference type="Proteomes" id="UP001465976">
    <property type="component" value="Unassembled WGS sequence"/>
</dbReference>
<proteinExistence type="predicted"/>
<sequence>MANSQDIEISAHSDSEISVDDGAENENPLPGQSLLDLEDLEDDVAATLPSAPNATASWDSGADWASPALDNHGWGVSAPSTPQRLGNFPWKNRGWVPDHMRINLEESGWTLNGTPQRDLSLDGLSSKEWAPVQLFRLTNAGRNGNVPAPTFTRAQVATRLGDIVSTISEKRRTVAKLERNISALEGAATRMRVRKDRAEAQMREIQATCGDLEDLHLAAMSFGRA</sequence>
<evidence type="ECO:0000313" key="3">
    <source>
        <dbReference type="EMBL" id="KAL0568469.1"/>
    </source>
</evidence>
<evidence type="ECO:0000256" key="2">
    <source>
        <dbReference type="SAM" id="MobiDB-lite"/>
    </source>
</evidence>
<keyword evidence="4" id="KW-1185">Reference proteome</keyword>